<evidence type="ECO:0000313" key="2">
    <source>
        <dbReference type="EMBL" id="AES62799.1"/>
    </source>
</evidence>
<evidence type="ECO:0000256" key="1">
    <source>
        <dbReference type="SAM" id="MobiDB-lite"/>
    </source>
</evidence>
<sequence length="53" mass="6217">MDSGVIMEGRKEDRRGSLQSSPRRKQFQLAGNNSILIKKSKRKRKERLTSVWE</sequence>
<keyword evidence="4" id="KW-1185">Reference proteome</keyword>
<dbReference type="AlphaFoldDB" id="G7IAS8"/>
<dbReference type="PaxDb" id="3880-AES62799"/>
<feature type="region of interest" description="Disordered" evidence="1">
    <location>
        <begin position="1"/>
        <end position="53"/>
    </location>
</feature>
<dbReference type="EnsemblPlants" id="AES62799">
    <property type="protein sequence ID" value="AES62799"/>
    <property type="gene ID" value="MTR_1g108370"/>
</dbReference>
<gene>
    <name evidence="2" type="ordered locus">MTR_1g108370</name>
</gene>
<evidence type="ECO:0000313" key="4">
    <source>
        <dbReference type="Proteomes" id="UP000002051"/>
    </source>
</evidence>
<dbReference type="Proteomes" id="UP000002051">
    <property type="component" value="Unassembled WGS sequence"/>
</dbReference>
<name>G7IAS8_MEDTR</name>
<organism evidence="2 4">
    <name type="scientific">Medicago truncatula</name>
    <name type="common">Barrel medic</name>
    <name type="synonym">Medicago tribuloides</name>
    <dbReference type="NCBI Taxonomy" id="3880"/>
    <lineage>
        <taxon>Eukaryota</taxon>
        <taxon>Viridiplantae</taxon>
        <taxon>Streptophyta</taxon>
        <taxon>Embryophyta</taxon>
        <taxon>Tracheophyta</taxon>
        <taxon>Spermatophyta</taxon>
        <taxon>Magnoliopsida</taxon>
        <taxon>eudicotyledons</taxon>
        <taxon>Gunneridae</taxon>
        <taxon>Pentapetalae</taxon>
        <taxon>rosids</taxon>
        <taxon>fabids</taxon>
        <taxon>Fabales</taxon>
        <taxon>Fabaceae</taxon>
        <taxon>Papilionoideae</taxon>
        <taxon>50 kb inversion clade</taxon>
        <taxon>NPAAA clade</taxon>
        <taxon>Hologalegina</taxon>
        <taxon>IRL clade</taxon>
        <taxon>Trifolieae</taxon>
        <taxon>Medicago</taxon>
    </lineage>
</organism>
<dbReference type="EMBL" id="CM001217">
    <property type="protein sequence ID" value="AES62799.1"/>
    <property type="molecule type" value="Genomic_DNA"/>
</dbReference>
<reference evidence="2 4" key="1">
    <citation type="journal article" date="2011" name="Nature">
        <title>The Medicago genome provides insight into the evolution of rhizobial symbioses.</title>
        <authorList>
            <person name="Young N.D."/>
            <person name="Debelle F."/>
            <person name="Oldroyd G.E."/>
            <person name="Geurts R."/>
            <person name="Cannon S.B."/>
            <person name="Udvardi M.K."/>
            <person name="Benedito V.A."/>
            <person name="Mayer K.F."/>
            <person name="Gouzy J."/>
            <person name="Schoof H."/>
            <person name="Van de Peer Y."/>
            <person name="Proost S."/>
            <person name="Cook D.R."/>
            <person name="Meyers B.C."/>
            <person name="Spannagl M."/>
            <person name="Cheung F."/>
            <person name="De Mita S."/>
            <person name="Krishnakumar V."/>
            <person name="Gundlach H."/>
            <person name="Zhou S."/>
            <person name="Mudge J."/>
            <person name="Bharti A.K."/>
            <person name="Murray J.D."/>
            <person name="Naoumkina M.A."/>
            <person name="Rosen B."/>
            <person name="Silverstein K.A."/>
            <person name="Tang H."/>
            <person name="Rombauts S."/>
            <person name="Zhao P.X."/>
            <person name="Zhou P."/>
            <person name="Barbe V."/>
            <person name="Bardou P."/>
            <person name="Bechner M."/>
            <person name="Bellec A."/>
            <person name="Berger A."/>
            <person name="Berges H."/>
            <person name="Bidwell S."/>
            <person name="Bisseling T."/>
            <person name="Choisne N."/>
            <person name="Couloux A."/>
            <person name="Denny R."/>
            <person name="Deshpande S."/>
            <person name="Dai X."/>
            <person name="Doyle J.J."/>
            <person name="Dudez A.M."/>
            <person name="Farmer A.D."/>
            <person name="Fouteau S."/>
            <person name="Franken C."/>
            <person name="Gibelin C."/>
            <person name="Gish J."/>
            <person name="Goldstein S."/>
            <person name="Gonzalez A.J."/>
            <person name="Green P.J."/>
            <person name="Hallab A."/>
            <person name="Hartog M."/>
            <person name="Hua A."/>
            <person name="Humphray S.J."/>
            <person name="Jeong D.H."/>
            <person name="Jing Y."/>
            <person name="Jocker A."/>
            <person name="Kenton S.M."/>
            <person name="Kim D.J."/>
            <person name="Klee K."/>
            <person name="Lai H."/>
            <person name="Lang C."/>
            <person name="Lin S."/>
            <person name="Macmil S.L."/>
            <person name="Magdelenat G."/>
            <person name="Matthews L."/>
            <person name="McCorrison J."/>
            <person name="Monaghan E.L."/>
            <person name="Mun J.H."/>
            <person name="Najar F.Z."/>
            <person name="Nicholson C."/>
            <person name="Noirot C."/>
            <person name="O'Bleness M."/>
            <person name="Paule C.R."/>
            <person name="Poulain J."/>
            <person name="Prion F."/>
            <person name="Qin B."/>
            <person name="Qu C."/>
            <person name="Retzel E.F."/>
            <person name="Riddle C."/>
            <person name="Sallet E."/>
            <person name="Samain S."/>
            <person name="Samson N."/>
            <person name="Sanders I."/>
            <person name="Saurat O."/>
            <person name="Scarpelli C."/>
            <person name="Schiex T."/>
            <person name="Segurens B."/>
            <person name="Severin A.J."/>
            <person name="Sherrier D.J."/>
            <person name="Shi R."/>
            <person name="Sims S."/>
            <person name="Singer S.R."/>
            <person name="Sinharoy S."/>
            <person name="Sterck L."/>
            <person name="Viollet A."/>
            <person name="Wang B.B."/>
            <person name="Wang K."/>
            <person name="Wang M."/>
            <person name="Wang X."/>
            <person name="Warfsmann J."/>
            <person name="Weissenbach J."/>
            <person name="White D.D."/>
            <person name="White J.D."/>
            <person name="Wiley G.B."/>
            <person name="Wincker P."/>
            <person name="Xing Y."/>
            <person name="Yang L."/>
            <person name="Yao Z."/>
            <person name="Ying F."/>
            <person name="Zhai J."/>
            <person name="Zhou L."/>
            <person name="Zuber A."/>
            <person name="Denarie J."/>
            <person name="Dixon R.A."/>
            <person name="May G.D."/>
            <person name="Schwartz D.C."/>
            <person name="Rogers J."/>
            <person name="Quetier F."/>
            <person name="Town C.D."/>
            <person name="Roe B.A."/>
        </authorList>
    </citation>
    <scope>NUCLEOTIDE SEQUENCE [LARGE SCALE GENOMIC DNA]</scope>
    <source>
        <strain evidence="2">A17</strain>
        <strain evidence="3 4">cv. Jemalong A17</strain>
    </source>
</reference>
<protein>
    <submittedName>
        <fullName evidence="2 3">Uncharacterized protein</fullName>
    </submittedName>
</protein>
<dbReference type="HOGENOM" id="CLU_3071670_0_0_1"/>
<accession>G7IAS8</accession>
<evidence type="ECO:0000313" key="3">
    <source>
        <dbReference type="EnsemblPlants" id="AES62799"/>
    </source>
</evidence>
<proteinExistence type="predicted"/>
<reference evidence="2 4" key="2">
    <citation type="journal article" date="2014" name="BMC Genomics">
        <title>An improved genome release (version Mt4.0) for the model legume Medicago truncatula.</title>
        <authorList>
            <person name="Tang H."/>
            <person name="Krishnakumar V."/>
            <person name="Bidwell S."/>
            <person name="Rosen B."/>
            <person name="Chan A."/>
            <person name="Zhou S."/>
            <person name="Gentzbittel L."/>
            <person name="Childs K.L."/>
            <person name="Yandell M."/>
            <person name="Gundlach H."/>
            <person name="Mayer K.F."/>
            <person name="Schwartz D.C."/>
            <person name="Town C.D."/>
        </authorList>
    </citation>
    <scope>GENOME REANNOTATION</scope>
    <source>
        <strain evidence="3 4">cv. Jemalong A17</strain>
    </source>
</reference>
<reference evidence="3" key="3">
    <citation type="submission" date="2015-04" db="UniProtKB">
        <authorList>
            <consortium name="EnsemblPlants"/>
        </authorList>
    </citation>
    <scope>IDENTIFICATION</scope>
    <source>
        <strain evidence="3">cv. Jemalong A17</strain>
    </source>
</reference>